<dbReference type="PANTHER" id="PTHR42810">
    <property type="entry name" value="PURINE PERMEASE C1399.01C-RELATED"/>
    <property type="match status" value="1"/>
</dbReference>
<dbReference type="NCBIfam" id="TIGR03173">
    <property type="entry name" value="pbuX"/>
    <property type="match status" value="1"/>
</dbReference>
<comment type="subcellular location">
    <subcellularLocation>
        <location evidence="1">Cell membrane</location>
        <topology evidence="1">Multi-pass membrane protein</topology>
    </subcellularLocation>
</comment>
<dbReference type="EMBL" id="JACCAE010000001">
    <property type="protein sequence ID" value="NYF98129.1"/>
    <property type="molecule type" value="Genomic_DNA"/>
</dbReference>
<gene>
    <name evidence="10" type="ORF">BJY20_001521</name>
</gene>
<evidence type="ECO:0000256" key="8">
    <source>
        <dbReference type="SAM" id="MobiDB-lite"/>
    </source>
</evidence>
<keyword evidence="5 9" id="KW-0812">Transmembrane</keyword>
<organism evidence="10 11">
    <name type="scientific">Janibacter cremeus</name>
    <dbReference type="NCBI Taxonomy" id="1285192"/>
    <lineage>
        <taxon>Bacteria</taxon>
        <taxon>Bacillati</taxon>
        <taxon>Actinomycetota</taxon>
        <taxon>Actinomycetes</taxon>
        <taxon>Micrococcales</taxon>
        <taxon>Intrasporangiaceae</taxon>
        <taxon>Janibacter</taxon>
    </lineage>
</organism>
<dbReference type="NCBIfam" id="TIGR00801">
    <property type="entry name" value="ncs2"/>
    <property type="match status" value="1"/>
</dbReference>
<dbReference type="InterPro" id="IPR017588">
    <property type="entry name" value="UacT-like"/>
</dbReference>
<evidence type="ECO:0000256" key="9">
    <source>
        <dbReference type="SAM" id="Phobius"/>
    </source>
</evidence>
<dbReference type="AlphaFoldDB" id="A0A852VQE1"/>
<feature type="transmembrane region" description="Helical" evidence="9">
    <location>
        <begin position="148"/>
        <end position="171"/>
    </location>
</feature>
<evidence type="ECO:0000256" key="3">
    <source>
        <dbReference type="ARBA" id="ARBA00022448"/>
    </source>
</evidence>
<dbReference type="GO" id="GO:0005886">
    <property type="term" value="C:plasma membrane"/>
    <property type="evidence" value="ECO:0007669"/>
    <property type="project" value="UniProtKB-SubCell"/>
</dbReference>
<dbReference type="Proteomes" id="UP000554054">
    <property type="component" value="Unassembled WGS sequence"/>
</dbReference>
<feature type="transmembrane region" description="Helical" evidence="9">
    <location>
        <begin position="395"/>
        <end position="418"/>
    </location>
</feature>
<evidence type="ECO:0000256" key="1">
    <source>
        <dbReference type="ARBA" id="ARBA00004651"/>
    </source>
</evidence>
<keyword evidence="4" id="KW-1003">Cell membrane</keyword>
<feature type="transmembrane region" description="Helical" evidence="9">
    <location>
        <begin position="72"/>
        <end position="92"/>
    </location>
</feature>
<feature type="transmembrane region" description="Helical" evidence="9">
    <location>
        <begin position="45"/>
        <end position="66"/>
    </location>
</feature>
<evidence type="ECO:0000256" key="5">
    <source>
        <dbReference type="ARBA" id="ARBA00022692"/>
    </source>
</evidence>
<keyword evidence="3" id="KW-0813">Transport</keyword>
<feature type="transmembrane region" description="Helical" evidence="9">
    <location>
        <begin position="183"/>
        <end position="201"/>
    </location>
</feature>
<sequence length="472" mass="48495">MTHVEPEGRADEPLEPQGGATIEARYGINEMPPIGEAMLLGIQHVLVMMASNVTIPIILATAIGATTGETTFLVQVALLVAGLTTLIQTFGIGPVGARLPIVQGTSFGFLVVSVPLAQDYGIAAVFGGALFAGLVQVVLGFSLRWLNVLFPPIVTGIVVLVIGIGLLPTGMQLYGGGAGADDFGSWTNLGLATFVLVFLLVTYRYGRGILSAASVLVALVAGYLVAIPTGKVDFTEVGEAEWFSIPMPLEFGLDFPAAALIAMGAMAIATSVETIGDLSAITKTGAGRQVTERELTGGVLADGVSTSFASLFSALPNTTFGQNVGLVAFTGVMSRHVVSVGAGFLIFLGLVPKLAAVIAVMPAAVMGGAAVVMFGMLLGAGVKLLADSALDRHDLLVIAVAVGVGQGFAAIPEVTVLLPESIEVLMTSGIVPATVLAVVMNLARPKPESGGRIDVDLPRSQEPVTDYSRARE</sequence>
<evidence type="ECO:0000256" key="6">
    <source>
        <dbReference type="ARBA" id="ARBA00022989"/>
    </source>
</evidence>
<evidence type="ECO:0000313" key="11">
    <source>
        <dbReference type="Proteomes" id="UP000554054"/>
    </source>
</evidence>
<keyword evidence="11" id="KW-1185">Reference proteome</keyword>
<dbReference type="PROSITE" id="PS01116">
    <property type="entry name" value="XANTH_URACIL_PERMASE"/>
    <property type="match status" value="1"/>
</dbReference>
<evidence type="ECO:0000256" key="7">
    <source>
        <dbReference type="ARBA" id="ARBA00023136"/>
    </source>
</evidence>
<accession>A0A852VQE1</accession>
<evidence type="ECO:0000256" key="2">
    <source>
        <dbReference type="ARBA" id="ARBA00008821"/>
    </source>
</evidence>
<feature type="transmembrane region" description="Helical" evidence="9">
    <location>
        <begin position="255"/>
        <end position="275"/>
    </location>
</feature>
<feature type="transmembrane region" description="Helical" evidence="9">
    <location>
        <begin position="365"/>
        <end position="386"/>
    </location>
</feature>
<dbReference type="Pfam" id="PF00860">
    <property type="entry name" value="Xan_ur_permease"/>
    <property type="match status" value="1"/>
</dbReference>
<feature type="transmembrane region" description="Helical" evidence="9">
    <location>
        <begin position="208"/>
        <end position="227"/>
    </location>
</feature>
<name>A0A852VQE1_9MICO</name>
<dbReference type="InterPro" id="IPR006043">
    <property type="entry name" value="NCS2"/>
</dbReference>
<proteinExistence type="inferred from homology"/>
<feature type="transmembrane region" description="Helical" evidence="9">
    <location>
        <begin position="424"/>
        <end position="443"/>
    </location>
</feature>
<dbReference type="InterPro" id="IPR006042">
    <property type="entry name" value="Xan_ur_permease"/>
</dbReference>
<keyword evidence="6 9" id="KW-1133">Transmembrane helix</keyword>
<comment type="similarity">
    <text evidence="2">Belongs to the nucleobase:cation symporter-2 (NCS2) (TC 2.A.40) family.</text>
</comment>
<dbReference type="RefSeq" id="WP_185990978.1">
    <property type="nucleotide sequence ID" value="NZ_JACCAE010000001.1"/>
</dbReference>
<evidence type="ECO:0000256" key="4">
    <source>
        <dbReference type="ARBA" id="ARBA00022475"/>
    </source>
</evidence>
<reference evidence="10 11" key="1">
    <citation type="submission" date="2020-07" db="EMBL/GenBank/DDBJ databases">
        <title>Sequencing the genomes of 1000 actinobacteria strains.</title>
        <authorList>
            <person name="Klenk H.-P."/>
        </authorList>
    </citation>
    <scope>NUCLEOTIDE SEQUENCE [LARGE SCALE GENOMIC DNA]</scope>
    <source>
        <strain evidence="10 11">DSM 26154</strain>
    </source>
</reference>
<evidence type="ECO:0000313" key="10">
    <source>
        <dbReference type="EMBL" id="NYF98129.1"/>
    </source>
</evidence>
<keyword evidence="7 9" id="KW-0472">Membrane</keyword>
<feature type="region of interest" description="Disordered" evidence="8">
    <location>
        <begin position="451"/>
        <end position="472"/>
    </location>
</feature>
<dbReference type="NCBIfam" id="NF037981">
    <property type="entry name" value="NCS2_1"/>
    <property type="match status" value="1"/>
</dbReference>
<feature type="transmembrane region" description="Helical" evidence="9">
    <location>
        <begin position="122"/>
        <end position="141"/>
    </location>
</feature>
<protein>
    <submittedName>
        <fullName evidence="10">Xanthine permease</fullName>
    </submittedName>
</protein>
<feature type="transmembrane region" description="Helical" evidence="9">
    <location>
        <begin position="337"/>
        <end position="359"/>
    </location>
</feature>
<comment type="caution">
    <text evidence="10">The sequence shown here is derived from an EMBL/GenBank/DDBJ whole genome shotgun (WGS) entry which is preliminary data.</text>
</comment>
<dbReference type="GO" id="GO:0042907">
    <property type="term" value="F:xanthine transmembrane transporter activity"/>
    <property type="evidence" value="ECO:0007669"/>
    <property type="project" value="TreeGrafter"/>
</dbReference>
<dbReference type="PANTHER" id="PTHR42810:SF4">
    <property type="entry name" value="URIC ACID TRANSPORTER UACT"/>
    <property type="match status" value="1"/>
</dbReference>